<gene>
    <name evidence="9" type="ORF">TrLO_g8095</name>
</gene>
<dbReference type="Proteomes" id="UP001165122">
    <property type="component" value="Unassembled WGS sequence"/>
</dbReference>
<evidence type="ECO:0000256" key="4">
    <source>
        <dbReference type="ARBA" id="ARBA00023002"/>
    </source>
</evidence>
<feature type="transmembrane region" description="Helical" evidence="7">
    <location>
        <begin position="86"/>
        <end position="103"/>
    </location>
</feature>
<dbReference type="AlphaFoldDB" id="A0A9W7E308"/>
<dbReference type="SMART" id="SM00702">
    <property type="entry name" value="P4Hc"/>
    <property type="match status" value="1"/>
</dbReference>
<comment type="cofactor">
    <cofactor evidence="1">
        <name>L-ascorbate</name>
        <dbReference type="ChEBI" id="CHEBI:38290"/>
    </cofactor>
</comment>
<protein>
    <recommendedName>
        <fullName evidence="8">Fe2OG dioxygenase domain-containing protein</fullName>
    </recommendedName>
</protein>
<feature type="domain" description="Fe2OG dioxygenase" evidence="8">
    <location>
        <begin position="237"/>
        <end position="338"/>
    </location>
</feature>
<keyword evidence="7" id="KW-0472">Membrane</keyword>
<dbReference type="GO" id="GO:0005506">
    <property type="term" value="F:iron ion binding"/>
    <property type="evidence" value="ECO:0007669"/>
    <property type="project" value="InterPro"/>
</dbReference>
<dbReference type="EMBL" id="BRXW01000538">
    <property type="protein sequence ID" value="GMH63963.1"/>
    <property type="molecule type" value="Genomic_DNA"/>
</dbReference>
<keyword evidence="7" id="KW-1133">Transmembrane helix</keyword>
<evidence type="ECO:0000313" key="9">
    <source>
        <dbReference type="EMBL" id="GMH63963.1"/>
    </source>
</evidence>
<evidence type="ECO:0000313" key="10">
    <source>
        <dbReference type="Proteomes" id="UP001165122"/>
    </source>
</evidence>
<dbReference type="GO" id="GO:0051213">
    <property type="term" value="F:dioxygenase activity"/>
    <property type="evidence" value="ECO:0007669"/>
    <property type="project" value="UniProtKB-KW"/>
</dbReference>
<reference evidence="10" key="1">
    <citation type="journal article" date="2023" name="Commun. Biol.">
        <title>Genome analysis of Parmales, the sister group of diatoms, reveals the evolutionary specialization of diatoms from phago-mixotrophs to photoautotrophs.</title>
        <authorList>
            <person name="Ban H."/>
            <person name="Sato S."/>
            <person name="Yoshikawa S."/>
            <person name="Yamada K."/>
            <person name="Nakamura Y."/>
            <person name="Ichinomiya M."/>
            <person name="Sato N."/>
            <person name="Blanc-Mathieu R."/>
            <person name="Endo H."/>
            <person name="Kuwata A."/>
            <person name="Ogata H."/>
        </authorList>
    </citation>
    <scope>NUCLEOTIDE SEQUENCE [LARGE SCALE GENOMIC DNA]</scope>
    <source>
        <strain evidence="10">NIES 3700</strain>
    </source>
</reference>
<dbReference type="PROSITE" id="PS51471">
    <property type="entry name" value="FE2OG_OXY"/>
    <property type="match status" value="1"/>
</dbReference>
<feature type="transmembrane region" description="Helical" evidence="7">
    <location>
        <begin position="124"/>
        <end position="149"/>
    </location>
</feature>
<dbReference type="Gene3D" id="2.60.120.620">
    <property type="entry name" value="q2cbj1_9rhob like domain"/>
    <property type="match status" value="1"/>
</dbReference>
<dbReference type="GO" id="GO:0031418">
    <property type="term" value="F:L-ascorbic acid binding"/>
    <property type="evidence" value="ECO:0007669"/>
    <property type="project" value="InterPro"/>
</dbReference>
<keyword evidence="2" id="KW-0479">Metal-binding</keyword>
<name>A0A9W7E308_9STRA</name>
<evidence type="ECO:0000259" key="8">
    <source>
        <dbReference type="PROSITE" id="PS51471"/>
    </source>
</evidence>
<keyword evidence="3" id="KW-0223">Dioxygenase</keyword>
<dbReference type="OrthoDB" id="69177at2759"/>
<keyword evidence="4" id="KW-0560">Oxidoreductase</keyword>
<keyword evidence="5" id="KW-0408">Iron</keyword>
<evidence type="ECO:0000256" key="1">
    <source>
        <dbReference type="ARBA" id="ARBA00001961"/>
    </source>
</evidence>
<organism evidence="9 10">
    <name type="scientific">Triparma laevis f. longispina</name>
    <dbReference type="NCBI Taxonomy" id="1714387"/>
    <lineage>
        <taxon>Eukaryota</taxon>
        <taxon>Sar</taxon>
        <taxon>Stramenopiles</taxon>
        <taxon>Ochrophyta</taxon>
        <taxon>Bolidophyceae</taxon>
        <taxon>Parmales</taxon>
        <taxon>Triparmaceae</taxon>
        <taxon>Triparma</taxon>
    </lineage>
</organism>
<keyword evidence="7" id="KW-0812">Transmembrane</keyword>
<feature type="region of interest" description="Disordered" evidence="6">
    <location>
        <begin position="1"/>
        <end position="37"/>
    </location>
</feature>
<keyword evidence="10" id="KW-1185">Reference proteome</keyword>
<dbReference type="InterPro" id="IPR005123">
    <property type="entry name" value="Oxoglu/Fe-dep_dioxygenase_dom"/>
</dbReference>
<dbReference type="GO" id="GO:0016705">
    <property type="term" value="F:oxidoreductase activity, acting on paired donors, with incorporation or reduction of molecular oxygen"/>
    <property type="evidence" value="ECO:0007669"/>
    <property type="project" value="InterPro"/>
</dbReference>
<evidence type="ECO:0000256" key="3">
    <source>
        <dbReference type="ARBA" id="ARBA00022964"/>
    </source>
</evidence>
<evidence type="ECO:0000256" key="6">
    <source>
        <dbReference type="SAM" id="MobiDB-lite"/>
    </source>
</evidence>
<sequence>MGKKRNNTPKTTKKSDPPQTPPPSGKQPSGIPPTQSSVAPLPGLVEDNLFFLIIYASAVRMFTKHSTKDITSPAFFEESRKETSDALIKIVVLAAIALIVLGSKLRKRLGYYNKHVQAGFGRTLMSYISYIPLLAVLFSFVFVFGLTLFSNHEAVQTSRTVFKTNMLDIKECKEIIKMASRAKMNWTTDRHPAVPTVDMNVEEAFQDKDKAKLTKIFDERLSPFIEKTLGITRNSVRADDMFIVKYSAIEKGGQTGLKPHTDEAYFSVNILLSDEFEGGGTRFYQREQEPLDDYNSTIPSYDLSPPVGNAFLHRSRILHEGIPISKGERYILVLFMHIDQFDFETKQSYGLHPFSTWLNIGYMESWFNERYQGLKTELIDVQGQSLSHKYLRTIFYTLMYSTRLFSDFVGTVTPGGKFIEILDSDKTGEQGANWLHGQHMRLNEFGERVRADQTCDAGGAKLTNRGAEDIFK</sequence>
<evidence type="ECO:0000256" key="7">
    <source>
        <dbReference type="SAM" id="Phobius"/>
    </source>
</evidence>
<comment type="caution">
    <text evidence="9">The sequence shown here is derived from an EMBL/GenBank/DDBJ whole genome shotgun (WGS) entry which is preliminary data.</text>
</comment>
<proteinExistence type="predicted"/>
<dbReference type="InterPro" id="IPR006620">
    <property type="entry name" value="Pro_4_hyd_alph"/>
</dbReference>
<accession>A0A9W7E308</accession>
<evidence type="ECO:0000256" key="5">
    <source>
        <dbReference type="ARBA" id="ARBA00023004"/>
    </source>
</evidence>
<evidence type="ECO:0000256" key="2">
    <source>
        <dbReference type="ARBA" id="ARBA00022723"/>
    </source>
</evidence>